<gene>
    <name evidence="1" type="ORF">A2161_07690</name>
</gene>
<sequence length="414" mass="48542">MEKIVEVGKYFPICFESQLLHNQEDLQNIQSDPIIKTKILLTVYHEWIHFLQSLFTTFGRYMTVTLRIEAREIFHVLKYLQDKECKVFIPIFRNFSQIDDENLQESLHLAGLSLWLRNVLHGQQDLSNGLPIYFFQALPPQSTPSPIYIHNGKAYTISALQIIEGHARASEIDYLFFKTFQNNFSSEDVSQMLKESSVTDPYELILHILSDALETNLLDIIQVAQACCDIALNPVLDNDRQEEKWENLHPGWRFMQIVEVLKNLNLKKIDLQKPEEIAQKICTELGWDNPLRAISNWLYYDPTMEPYDGSVKSLRSEIPYILSSTLFHIDKLNRSFPLGYGAMAINNLDEKAHEMQIYFRDYFTYYRKLSSFLYGGEEITADERKQLSKMIYYHHMKKSGDFDLDWLLENYETG</sequence>
<reference evidence="1 2" key="1">
    <citation type="journal article" date="2016" name="Nat. Commun.">
        <title>Thousands of microbial genomes shed light on interconnected biogeochemical processes in an aquifer system.</title>
        <authorList>
            <person name="Anantharaman K."/>
            <person name="Brown C.T."/>
            <person name="Hug L.A."/>
            <person name="Sharon I."/>
            <person name="Castelle C.J."/>
            <person name="Probst A.J."/>
            <person name="Thomas B.C."/>
            <person name="Singh A."/>
            <person name="Wilkins M.J."/>
            <person name="Karaoz U."/>
            <person name="Brodie E.L."/>
            <person name="Williams K.H."/>
            <person name="Hubbard S.S."/>
            <person name="Banfield J.F."/>
        </authorList>
    </citation>
    <scope>NUCLEOTIDE SEQUENCE [LARGE SCALE GENOMIC DNA]</scope>
</reference>
<name>A0A1F7S363_9BACT</name>
<dbReference type="Proteomes" id="UP000179266">
    <property type="component" value="Unassembled WGS sequence"/>
</dbReference>
<dbReference type="EMBL" id="MGDD01000043">
    <property type="protein sequence ID" value="OGL48236.1"/>
    <property type="molecule type" value="Genomic_DNA"/>
</dbReference>
<comment type="caution">
    <text evidence="1">The sequence shown here is derived from an EMBL/GenBank/DDBJ whole genome shotgun (WGS) entry which is preliminary data.</text>
</comment>
<dbReference type="AlphaFoldDB" id="A0A1F7S363"/>
<proteinExistence type="predicted"/>
<evidence type="ECO:0000313" key="1">
    <source>
        <dbReference type="EMBL" id="OGL48236.1"/>
    </source>
</evidence>
<accession>A0A1F7S363</accession>
<protein>
    <submittedName>
        <fullName evidence="1">Uncharacterized protein</fullName>
    </submittedName>
</protein>
<organism evidence="1 2">
    <name type="scientific">Candidatus Schekmanbacteria bacterium RBG_13_48_7</name>
    <dbReference type="NCBI Taxonomy" id="1817878"/>
    <lineage>
        <taxon>Bacteria</taxon>
        <taxon>Candidatus Schekmaniibacteriota</taxon>
    </lineage>
</organism>
<evidence type="ECO:0000313" key="2">
    <source>
        <dbReference type="Proteomes" id="UP000179266"/>
    </source>
</evidence>